<proteinExistence type="predicted"/>
<protein>
    <submittedName>
        <fullName evidence="2">Uncharacterized protein</fullName>
    </submittedName>
</protein>
<gene>
    <name evidence="2" type="ORF">AB4Y39_13165</name>
</gene>
<evidence type="ECO:0000256" key="1">
    <source>
        <dbReference type="SAM" id="MobiDB-lite"/>
    </source>
</evidence>
<feature type="compositionally biased region" description="Low complexity" evidence="1">
    <location>
        <begin position="58"/>
        <end position="69"/>
    </location>
</feature>
<accession>A0AB39HU59</accession>
<dbReference type="AlphaFoldDB" id="A0AB39HU59"/>
<feature type="region of interest" description="Disordered" evidence="1">
    <location>
        <begin position="58"/>
        <end position="79"/>
    </location>
</feature>
<name>A0AB39HU59_9PSED</name>
<dbReference type="RefSeq" id="WP_280041976.1">
    <property type="nucleotide sequence ID" value="NZ_CP162607.1"/>
</dbReference>
<reference evidence="2" key="1">
    <citation type="submission" date="2024-07" db="EMBL/GenBank/DDBJ databases">
        <title>Identification and characteristics of a novel species of coltsfoot's symbiotic bacteria.</title>
        <authorList>
            <person name="Juszczyk A."/>
            <person name="Jasielczuk I."/>
            <person name="Gurgul A."/>
            <person name="Rogala M."/>
            <person name="Kowalczyk A."/>
            <person name="Szmatola T."/>
            <person name="Kosecka-Strojek M."/>
            <person name="Arent Z."/>
            <person name="Latowski D."/>
        </authorList>
    </citation>
    <scope>NUCLEOTIDE SEQUENCE</scope>
    <source>
        <strain evidence="2">Hg7Tf</strain>
    </source>
</reference>
<dbReference type="EMBL" id="CP162607">
    <property type="protein sequence ID" value="XDK34683.1"/>
    <property type="molecule type" value="Genomic_DNA"/>
</dbReference>
<sequence length="79" mass="8204">MTKYEVKTPDGVVHRIEASTHVLDSNGLTLYVDGGKAVAIFSKFEWMREAVADTVVEAGPGAPTDTGAGEVVAPVASGE</sequence>
<evidence type="ECO:0000313" key="2">
    <source>
        <dbReference type="EMBL" id="XDK34683.1"/>
    </source>
</evidence>
<organism evidence="2">
    <name type="scientific">Pseudomonas sp. Hg7Tf</name>
    <dbReference type="NCBI Taxonomy" id="3236988"/>
    <lineage>
        <taxon>Bacteria</taxon>
        <taxon>Pseudomonadati</taxon>
        <taxon>Pseudomonadota</taxon>
        <taxon>Gammaproteobacteria</taxon>
        <taxon>Pseudomonadales</taxon>
        <taxon>Pseudomonadaceae</taxon>
        <taxon>Pseudomonas</taxon>
    </lineage>
</organism>